<dbReference type="GO" id="GO:0044291">
    <property type="term" value="C:cell-cell contact zone"/>
    <property type="evidence" value="ECO:0007669"/>
    <property type="project" value="TreeGrafter"/>
</dbReference>
<dbReference type="Pfam" id="PF14884">
    <property type="entry name" value="EFF-AFF"/>
    <property type="match status" value="1"/>
</dbReference>
<evidence type="ECO:0000313" key="4">
    <source>
        <dbReference type="Proteomes" id="UP001177023"/>
    </source>
</evidence>
<dbReference type="PANTHER" id="PTHR37415:SF2">
    <property type="entry name" value="EFF-1A-RELATED"/>
    <property type="match status" value="1"/>
</dbReference>
<dbReference type="PANTHER" id="PTHR37415">
    <property type="entry name" value="EFF-1A"/>
    <property type="match status" value="1"/>
</dbReference>
<organism evidence="3 4">
    <name type="scientific">Mesorhabditis spiculigera</name>
    <dbReference type="NCBI Taxonomy" id="96644"/>
    <lineage>
        <taxon>Eukaryota</taxon>
        <taxon>Metazoa</taxon>
        <taxon>Ecdysozoa</taxon>
        <taxon>Nematoda</taxon>
        <taxon>Chromadorea</taxon>
        <taxon>Rhabditida</taxon>
        <taxon>Rhabditina</taxon>
        <taxon>Rhabditomorpha</taxon>
        <taxon>Rhabditoidea</taxon>
        <taxon>Rhabditidae</taxon>
        <taxon>Mesorhabditinae</taxon>
        <taxon>Mesorhabditis</taxon>
    </lineage>
</organism>
<sequence length="682" mass="77277">MEYYMDRGLLQMPSSSLQLLLSTCAQRHRQLYAAAPTTAAELQHFRLDTNSRMQGFNTQALKHDSTRHEAPSGLFNQTSPFQTFKLQDNDCGWTARLLRDEPLLDEADTPARLHELPTKRLHAILKFMDHYLGRREPFGRQVHHFRQDHAAALTRSANFDFDFKKAIARRANLRPYRDKPASAPSQRRDVIQEGSWVVKDTSTIRVSLDGGSQDRSLDSLHRLELSVSAGGRASHQLETGMYFAPTNRGSNIDGLRQMPLNEIDDISYDRLGWYRRDADPKFRAYNGLVRFQRVHAVQTTDCKNQKFNSFLDAAHYAGRVDANITPNFTLPRTLEQIHPWIRKAYFYDWKKPGSSSRTVVVSHTEGTNLKIWLKAVGNKENPIRFYQNSSAVADFTGTIVVDAKSNRYFNVTFIEASGKINGEVKDGQDVDDLYVMGFTTYINELNPVNKTLTIPLPAIVGPGTRMICVRPDESPEEKRICHLVTYHETPIEMNMERNSWLDFSGDCPSCNQVKLSNMLKRLNPLSLFDGVKDLGDTVMMLSSVLIYILGLLLAYQVITRVIIPCFECCVCISKAVTECLSCCLGFLCHSPGEVVEKESIKKEKPETVELLKPGWCFRALPTRDAKDVKRQETHYHIESLTVTDPKQLPSMLACACAECTHKPKHAKSPPPRYGSPENGIDI</sequence>
<name>A0AA36DGA7_9BILA</name>
<keyword evidence="2" id="KW-1133">Transmembrane helix</keyword>
<dbReference type="GO" id="GO:0000768">
    <property type="term" value="P:syncytium formation by plasma membrane fusion"/>
    <property type="evidence" value="ECO:0007669"/>
    <property type="project" value="TreeGrafter"/>
</dbReference>
<dbReference type="EMBL" id="CATQJA010002709">
    <property type="protein sequence ID" value="CAJ0586652.1"/>
    <property type="molecule type" value="Genomic_DNA"/>
</dbReference>
<comment type="caution">
    <text evidence="3">The sequence shown here is derived from an EMBL/GenBank/DDBJ whole genome shotgun (WGS) entry which is preliminary data.</text>
</comment>
<protein>
    <submittedName>
        <fullName evidence="3">Uncharacterized protein</fullName>
    </submittedName>
</protein>
<proteinExistence type="predicted"/>
<dbReference type="InterPro" id="IPR043076">
    <property type="entry name" value="Fusogen_EFF/AFF_dom3"/>
</dbReference>
<feature type="transmembrane region" description="Helical" evidence="2">
    <location>
        <begin position="538"/>
        <end position="558"/>
    </location>
</feature>
<dbReference type="Proteomes" id="UP001177023">
    <property type="component" value="Unassembled WGS sequence"/>
</dbReference>
<keyword evidence="4" id="KW-1185">Reference proteome</keyword>
<evidence type="ECO:0000256" key="2">
    <source>
        <dbReference type="SAM" id="Phobius"/>
    </source>
</evidence>
<evidence type="ECO:0000313" key="3">
    <source>
        <dbReference type="EMBL" id="CAJ0586652.1"/>
    </source>
</evidence>
<feature type="region of interest" description="Disordered" evidence="1">
    <location>
        <begin position="662"/>
        <end position="682"/>
    </location>
</feature>
<dbReference type="InterPro" id="IPR029213">
    <property type="entry name" value="Fusogen_EFF/AFF"/>
</dbReference>
<keyword evidence="2" id="KW-0472">Membrane</keyword>
<reference evidence="3" key="1">
    <citation type="submission" date="2023-06" db="EMBL/GenBank/DDBJ databases">
        <authorList>
            <person name="Delattre M."/>
        </authorList>
    </citation>
    <scope>NUCLEOTIDE SEQUENCE</scope>
    <source>
        <strain evidence="3">AF72</strain>
    </source>
</reference>
<dbReference type="Gene3D" id="2.60.40.3980">
    <property type="entry name" value="Cell-cell fusogen EFF/AFF, domain 3"/>
    <property type="match status" value="1"/>
</dbReference>
<dbReference type="AlphaFoldDB" id="A0AA36DGA7"/>
<feature type="non-terminal residue" evidence="3">
    <location>
        <position position="682"/>
    </location>
</feature>
<keyword evidence="2" id="KW-0812">Transmembrane</keyword>
<gene>
    <name evidence="3" type="ORF">MSPICULIGERA_LOCUS24644</name>
</gene>
<dbReference type="Gene3D" id="2.60.98.60">
    <property type="entry name" value="Cell-cell fusogen EFF/AFF, domain 1"/>
    <property type="match status" value="2"/>
</dbReference>
<accession>A0AA36DGA7</accession>
<evidence type="ECO:0000256" key="1">
    <source>
        <dbReference type="SAM" id="MobiDB-lite"/>
    </source>
</evidence>